<dbReference type="InParanoid" id="A0A7G1G6V1"/>
<dbReference type="PANTHER" id="PTHR42873:SF1">
    <property type="entry name" value="S-ADENOSYLMETHIONINE-DEPENDENT METHYLTRANSFERASE DOMAIN-CONTAINING PROTEIN"/>
    <property type="match status" value="1"/>
</dbReference>
<evidence type="ECO:0000313" key="11">
    <source>
        <dbReference type="Proteomes" id="UP000516361"/>
    </source>
</evidence>
<dbReference type="InterPro" id="IPR015947">
    <property type="entry name" value="PUA-like_sf"/>
</dbReference>
<dbReference type="SUPFAM" id="SSF88697">
    <property type="entry name" value="PUA domain-like"/>
    <property type="match status" value="1"/>
</dbReference>
<keyword evidence="4 10" id="KW-0489">Methyltransferase</keyword>
<dbReference type="GO" id="GO:0032259">
    <property type="term" value="P:methylation"/>
    <property type="evidence" value="ECO:0007669"/>
    <property type="project" value="UniProtKB-KW"/>
</dbReference>
<comment type="subcellular location">
    <subcellularLocation>
        <location evidence="1">Cytoplasm</location>
    </subcellularLocation>
</comment>
<dbReference type="GO" id="GO:0005737">
    <property type="term" value="C:cytoplasm"/>
    <property type="evidence" value="ECO:0007669"/>
    <property type="project" value="UniProtKB-SubCell"/>
</dbReference>
<evidence type="ECO:0000256" key="6">
    <source>
        <dbReference type="ARBA" id="ARBA00022691"/>
    </source>
</evidence>
<dbReference type="GO" id="GO:0006364">
    <property type="term" value="P:rRNA processing"/>
    <property type="evidence" value="ECO:0007669"/>
    <property type="project" value="UniProtKB-KW"/>
</dbReference>
<reference evidence="10 11" key="1">
    <citation type="submission" date="2018-06" db="EMBL/GenBank/DDBJ databases">
        <title>Genome sequencing of Oceanotoga sp. sy52.</title>
        <authorList>
            <person name="Mori K."/>
        </authorList>
    </citation>
    <scope>NUCLEOTIDE SEQUENCE [LARGE SCALE GENOMIC DNA]</scope>
    <source>
        <strain evidence="11">sy52</strain>
    </source>
</reference>
<evidence type="ECO:0000259" key="9">
    <source>
        <dbReference type="SMART" id="SM00359"/>
    </source>
</evidence>
<evidence type="ECO:0000256" key="3">
    <source>
        <dbReference type="ARBA" id="ARBA00022552"/>
    </source>
</evidence>
<feature type="domain" description="PUA" evidence="9">
    <location>
        <begin position="1"/>
        <end position="84"/>
    </location>
</feature>
<dbReference type="GO" id="GO:0008168">
    <property type="term" value="F:methyltransferase activity"/>
    <property type="evidence" value="ECO:0007669"/>
    <property type="project" value="UniProtKB-KW"/>
</dbReference>
<evidence type="ECO:0000256" key="2">
    <source>
        <dbReference type="ARBA" id="ARBA00022490"/>
    </source>
</evidence>
<dbReference type="AlphaFoldDB" id="A0A7G1G6V1"/>
<keyword evidence="5 10" id="KW-0808">Transferase</keyword>
<dbReference type="InterPro" id="IPR041532">
    <property type="entry name" value="RlmI-like_PUA"/>
</dbReference>
<evidence type="ECO:0000256" key="5">
    <source>
        <dbReference type="ARBA" id="ARBA00022679"/>
    </source>
</evidence>
<accession>A0A7G1G6V1</accession>
<dbReference type="InterPro" id="IPR002478">
    <property type="entry name" value="PUA"/>
</dbReference>
<proteinExistence type="inferred from homology"/>
<dbReference type="Gene3D" id="3.30.750.80">
    <property type="entry name" value="RNA methyltransferase domain (HRMD) like"/>
    <property type="match status" value="1"/>
</dbReference>
<dbReference type="InterPro" id="IPR036974">
    <property type="entry name" value="PUA_sf"/>
</dbReference>
<evidence type="ECO:0000256" key="1">
    <source>
        <dbReference type="ARBA" id="ARBA00004496"/>
    </source>
</evidence>
<dbReference type="SUPFAM" id="SSF53335">
    <property type="entry name" value="S-adenosyl-L-methionine-dependent methyltransferases"/>
    <property type="match status" value="1"/>
</dbReference>
<dbReference type="InterPro" id="IPR019614">
    <property type="entry name" value="SAM-dep_methyl-trfase"/>
</dbReference>
<dbReference type="SMART" id="SM00359">
    <property type="entry name" value="PUA"/>
    <property type="match status" value="1"/>
</dbReference>
<dbReference type="GO" id="GO:0003723">
    <property type="term" value="F:RNA binding"/>
    <property type="evidence" value="ECO:0007669"/>
    <property type="project" value="UniProtKB-KW"/>
</dbReference>
<keyword evidence="7" id="KW-0694">RNA-binding</keyword>
<sequence>MIVKLKKNIKSRVANGHPWIYENEIESVEGNPNPGDIVSVFRGSNFLGKGYYNQNSLIRVRILTRKNVEIDKEFFKDKIEKALNYRNLIYPNSNTYRLIFGESDGLPGLIIDKFDDYISMQINTLGIFLRKNYIVESLIELLNPKGIYEKDDERSSKIEKFEMTNKWIYKSGPELIPFTLNGITFFADTLGQKTGFFLDQRNNALETAKYSKDKTVLDAFTYTGNFGVHCLNAGAKHVTFVDYSERSLYVLEQTLKINNFDSSRYEIINANTFDYLRTLDSIGKLYDVTIIDPPSMAKSRKVKNGAIRGYKELNLRAMKITKSGGFLSTSSCTQIIYDEEFKKIIYSAGEDTKKILKVIFRGYQSPDHPINLNILETEYLKHMLIKVENIDNF</sequence>
<dbReference type="Gene3D" id="2.30.130.10">
    <property type="entry name" value="PUA domain"/>
    <property type="match status" value="1"/>
</dbReference>
<dbReference type="PANTHER" id="PTHR42873">
    <property type="entry name" value="RIBOSOMAL RNA LARGE SUBUNIT METHYLTRANSFERASE"/>
    <property type="match status" value="1"/>
</dbReference>
<dbReference type="Pfam" id="PF10672">
    <property type="entry name" value="Methyltrans_SAM"/>
    <property type="match status" value="1"/>
</dbReference>
<dbReference type="CDD" id="cd21153">
    <property type="entry name" value="PUA_RlmI"/>
    <property type="match status" value="1"/>
</dbReference>
<keyword evidence="11" id="KW-1185">Reference proteome</keyword>
<dbReference type="RefSeq" id="WP_190613412.1">
    <property type="nucleotide sequence ID" value="NZ_AP018712.1"/>
</dbReference>
<dbReference type="Pfam" id="PF17785">
    <property type="entry name" value="PUA_3"/>
    <property type="match status" value="1"/>
</dbReference>
<dbReference type="PROSITE" id="PS50890">
    <property type="entry name" value="PUA"/>
    <property type="match status" value="1"/>
</dbReference>
<gene>
    <name evidence="10" type="ORF">OSSY52_12270</name>
</gene>
<dbReference type="KEGG" id="ocy:OSSY52_12270"/>
<protein>
    <submittedName>
        <fullName evidence="10">SAM-dependent methyltransferase</fullName>
    </submittedName>
</protein>
<evidence type="ECO:0000256" key="7">
    <source>
        <dbReference type="ARBA" id="ARBA00022884"/>
    </source>
</evidence>
<evidence type="ECO:0000256" key="8">
    <source>
        <dbReference type="ARBA" id="ARBA00038091"/>
    </source>
</evidence>
<dbReference type="CDD" id="cd02440">
    <property type="entry name" value="AdoMet_MTases"/>
    <property type="match status" value="1"/>
</dbReference>
<evidence type="ECO:0000313" key="10">
    <source>
        <dbReference type="EMBL" id="BBE31086.1"/>
    </source>
</evidence>
<dbReference type="EMBL" id="AP018712">
    <property type="protein sequence ID" value="BBE31086.1"/>
    <property type="molecule type" value="Genomic_DNA"/>
</dbReference>
<dbReference type="CDD" id="cd11572">
    <property type="entry name" value="RlmI_M_like"/>
    <property type="match status" value="1"/>
</dbReference>
<evidence type="ECO:0000256" key="4">
    <source>
        <dbReference type="ARBA" id="ARBA00022603"/>
    </source>
</evidence>
<comment type="similarity">
    <text evidence="8">Belongs to the methyltransferase superfamily. RlmI family.</text>
</comment>
<dbReference type="InterPro" id="IPR029063">
    <property type="entry name" value="SAM-dependent_MTases_sf"/>
</dbReference>
<keyword evidence="3" id="KW-0698">rRNA processing</keyword>
<keyword evidence="2" id="KW-0963">Cytoplasm</keyword>
<name>A0A7G1G6V1_9BACT</name>
<dbReference type="Proteomes" id="UP000516361">
    <property type="component" value="Chromosome"/>
</dbReference>
<keyword evidence="6" id="KW-0949">S-adenosyl-L-methionine</keyword>
<organism evidence="10 11">
    <name type="scientific">Tepiditoga spiralis</name>
    <dbReference type="NCBI Taxonomy" id="2108365"/>
    <lineage>
        <taxon>Bacteria</taxon>
        <taxon>Thermotogati</taxon>
        <taxon>Thermotogota</taxon>
        <taxon>Thermotogae</taxon>
        <taxon>Petrotogales</taxon>
        <taxon>Petrotogaceae</taxon>
        <taxon>Tepiditoga</taxon>
    </lineage>
</organism>
<dbReference type="FunCoup" id="A0A7G1G6V1">
    <property type="interactions" value="200"/>
</dbReference>
<dbReference type="Gene3D" id="3.40.50.150">
    <property type="entry name" value="Vaccinia Virus protein VP39"/>
    <property type="match status" value="1"/>
</dbReference>